<proteinExistence type="predicted"/>
<accession>A0A4U1BIJ0</accession>
<dbReference type="Gene3D" id="3.40.50.2000">
    <property type="entry name" value="Glycogen Phosphorylase B"/>
    <property type="match status" value="1"/>
</dbReference>
<dbReference type="InterPro" id="IPR005262">
    <property type="entry name" value="MJ1255-like"/>
</dbReference>
<dbReference type="AlphaFoldDB" id="A0A4U1BIJ0"/>
<dbReference type="NCBIfam" id="TIGR00661">
    <property type="entry name" value="MJ1255"/>
    <property type="match status" value="1"/>
</dbReference>
<dbReference type="RefSeq" id="WP_136850438.1">
    <property type="nucleotide sequence ID" value="NZ_SWCI01000001.1"/>
</dbReference>
<dbReference type="EMBL" id="SWCI01000001">
    <property type="protein sequence ID" value="TKB51153.1"/>
    <property type="molecule type" value="Genomic_DNA"/>
</dbReference>
<evidence type="ECO:0000313" key="2">
    <source>
        <dbReference type="Proteomes" id="UP000305674"/>
    </source>
</evidence>
<keyword evidence="1" id="KW-0808">Transferase</keyword>
<dbReference type="GO" id="GO:0016740">
    <property type="term" value="F:transferase activity"/>
    <property type="evidence" value="ECO:0007669"/>
    <property type="project" value="UniProtKB-KW"/>
</dbReference>
<sequence>MRILYGIQGTGNGHLTRGRVMAPALAAEGIEVDFLFSGRPREQFFDMAPFGDFDSRSGLTFATKGGEVSMWGTYRQNSLFQFWRDVNDLDLGSYDLVLNDFEPISAWAARRQGKECVSVSHQNAFQQKVPVAGQRWIDRRIMHSFAPATIHLGCHWHHFGCDLLPPFIELPESQARDVGHLLVYLPFEEPQTIAAMFAQVPEAQCHVYHGQPAPANLADHIHWHGFERAGFQQHLSGCSGVVCSAGFELVSEALVLGKKLLLKPLRGQFEQRSNALALELLGAARTMARGSREEILAWMASSAQEAIHYPQMGRMLARWLARGEWHRVSELCQQAWSEARMPESWNHKWAYAY</sequence>
<reference evidence="1 2" key="1">
    <citation type="submission" date="2019-04" db="EMBL/GenBank/DDBJ databases">
        <authorList>
            <person name="Hwang J.C."/>
        </authorList>
    </citation>
    <scope>NUCLEOTIDE SEQUENCE [LARGE SCALE GENOMIC DNA]</scope>
    <source>
        <strain evidence="1 2">IMCC35001</strain>
    </source>
</reference>
<name>A0A4U1BIJ0_9GAMM</name>
<gene>
    <name evidence="1" type="ORF">FCL40_00940</name>
</gene>
<evidence type="ECO:0000313" key="1">
    <source>
        <dbReference type="EMBL" id="TKB51153.1"/>
    </source>
</evidence>
<dbReference type="Proteomes" id="UP000305674">
    <property type="component" value="Unassembled WGS sequence"/>
</dbReference>
<protein>
    <submittedName>
        <fullName evidence="1">Glycosyltransferase</fullName>
    </submittedName>
</protein>
<comment type="caution">
    <text evidence="1">The sequence shown here is derived from an EMBL/GenBank/DDBJ whole genome shotgun (WGS) entry which is preliminary data.</text>
</comment>
<organism evidence="1 2">
    <name type="scientific">Ferrimonas sediminicola</name>
    <dbReference type="NCBI Taxonomy" id="2569538"/>
    <lineage>
        <taxon>Bacteria</taxon>
        <taxon>Pseudomonadati</taxon>
        <taxon>Pseudomonadota</taxon>
        <taxon>Gammaproteobacteria</taxon>
        <taxon>Alteromonadales</taxon>
        <taxon>Ferrimonadaceae</taxon>
        <taxon>Ferrimonas</taxon>
    </lineage>
</organism>
<dbReference type="SUPFAM" id="SSF53756">
    <property type="entry name" value="UDP-Glycosyltransferase/glycogen phosphorylase"/>
    <property type="match status" value="1"/>
</dbReference>
<dbReference type="OrthoDB" id="9793805at2"/>
<keyword evidence="2" id="KW-1185">Reference proteome</keyword>
<dbReference type="Pfam" id="PF13528">
    <property type="entry name" value="Glyco_trans_1_3"/>
    <property type="match status" value="1"/>
</dbReference>